<feature type="compositionally biased region" description="Basic residues" evidence="1">
    <location>
        <begin position="190"/>
        <end position="207"/>
    </location>
</feature>
<name>A0A2T8KKB1_9POAL</name>
<proteinExistence type="predicted"/>
<protein>
    <recommendedName>
        <fullName evidence="4">Secreted protein</fullName>
    </recommendedName>
</protein>
<gene>
    <name evidence="3" type="ORF">PAHAL_3G342300</name>
</gene>
<evidence type="ECO:0000313" key="3">
    <source>
        <dbReference type="EMBL" id="PVH62625.1"/>
    </source>
</evidence>
<dbReference type="AlphaFoldDB" id="A0A2T8KKB1"/>
<feature type="region of interest" description="Disordered" evidence="1">
    <location>
        <begin position="96"/>
        <end position="120"/>
    </location>
</feature>
<feature type="region of interest" description="Disordered" evidence="1">
    <location>
        <begin position="162"/>
        <end position="182"/>
    </location>
</feature>
<dbReference type="PROSITE" id="PS51257">
    <property type="entry name" value="PROKAR_LIPOPROTEIN"/>
    <property type="match status" value="1"/>
</dbReference>
<accession>A0A2T8KKB1</accession>
<dbReference type="EMBL" id="CM008048">
    <property type="protein sequence ID" value="PVH62625.1"/>
    <property type="molecule type" value="Genomic_DNA"/>
</dbReference>
<dbReference type="Proteomes" id="UP000243499">
    <property type="component" value="Chromosome 3"/>
</dbReference>
<evidence type="ECO:0000256" key="2">
    <source>
        <dbReference type="SAM" id="SignalP"/>
    </source>
</evidence>
<sequence>MRCPLLVLLFPPPATTSGCLHPVGLLHSHRLLWTSDLGPALQRLLPSTAWSAAVRTSIRNPALHGRLLFLSTPSVTCRRRASVTCRRPCTCALPGSQRPPGLAQRRPCSPKPEQPAPVSSNVAPFPPNADVPLLAFLLALRPQKWAPGVPLVLPGPRHDLLPLEPNPHGASSVPSSSEGPCATIETRLDHSRRRRLPANPGTRRKLF</sequence>
<feature type="chain" id="PRO_5015425962" description="Secreted protein" evidence="2">
    <location>
        <begin position="17"/>
        <end position="207"/>
    </location>
</feature>
<evidence type="ECO:0008006" key="4">
    <source>
        <dbReference type="Google" id="ProtNLM"/>
    </source>
</evidence>
<feature type="region of interest" description="Disordered" evidence="1">
    <location>
        <begin position="188"/>
        <end position="207"/>
    </location>
</feature>
<dbReference type="Gramene" id="PVH62625">
    <property type="protein sequence ID" value="PVH62625"/>
    <property type="gene ID" value="PAHAL_3G342300"/>
</dbReference>
<evidence type="ECO:0000256" key="1">
    <source>
        <dbReference type="SAM" id="MobiDB-lite"/>
    </source>
</evidence>
<keyword evidence="2" id="KW-0732">Signal</keyword>
<reference evidence="3" key="1">
    <citation type="submission" date="2018-04" db="EMBL/GenBank/DDBJ databases">
        <title>WGS assembly of Panicum hallii.</title>
        <authorList>
            <person name="Lovell J."/>
            <person name="Jenkins J."/>
            <person name="Lowry D."/>
            <person name="Mamidi S."/>
            <person name="Sreedasyam A."/>
            <person name="Weng X."/>
            <person name="Barry K."/>
            <person name="Bonette J."/>
            <person name="Campitelli B."/>
            <person name="Daum C."/>
            <person name="Gordon S."/>
            <person name="Gould B."/>
            <person name="Lipzen A."/>
            <person name="Macqueen A."/>
            <person name="Palacio-Mejia J."/>
            <person name="Plott C."/>
            <person name="Shakirov E."/>
            <person name="Shu S."/>
            <person name="Yoshinaga Y."/>
            <person name="Zane M."/>
            <person name="Rokhsar D."/>
            <person name="Grimwood J."/>
            <person name="Schmutz J."/>
            <person name="Juenger T."/>
        </authorList>
    </citation>
    <scope>NUCLEOTIDE SEQUENCE [LARGE SCALE GENOMIC DNA]</scope>
    <source>
        <strain evidence="3">FIL2</strain>
    </source>
</reference>
<organism evidence="3">
    <name type="scientific">Panicum hallii</name>
    <dbReference type="NCBI Taxonomy" id="206008"/>
    <lineage>
        <taxon>Eukaryota</taxon>
        <taxon>Viridiplantae</taxon>
        <taxon>Streptophyta</taxon>
        <taxon>Embryophyta</taxon>
        <taxon>Tracheophyta</taxon>
        <taxon>Spermatophyta</taxon>
        <taxon>Magnoliopsida</taxon>
        <taxon>Liliopsida</taxon>
        <taxon>Poales</taxon>
        <taxon>Poaceae</taxon>
        <taxon>PACMAD clade</taxon>
        <taxon>Panicoideae</taxon>
        <taxon>Panicodae</taxon>
        <taxon>Paniceae</taxon>
        <taxon>Panicinae</taxon>
        <taxon>Panicum</taxon>
        <taxon>Panicum sect. Panicum</taxon>
    </lineage>
</organism>
<feature type="signal peptide" evidence="2">
    <location>
        <begin position="1"/>
        <end position="16"/>
    </location>
</feature>